<feature type="region of interest" description="Disordered" evidence="1">
    <location>
        <begin position="297"/>
        <end position="326"/>
    </location>
</feature>
<evidence type="ECO:0000313" key="2">
    <source>
        <dbReference type="EMBL" id="KAF8676184.1"/>
    </source>
</evidence>
<evidence type="ECO:0000256" key="1">
    <source>
        <dbReference type="SAM" id="MobiDB-lite"/>
    </source>
</evidence>
<dbReference type="AlphaFoldDB" id="A0A8H7H6Q6"/>
<dbReference type="EMBL" id="JACYCC010000071">
    <property type="protein sequence ID" value="KAF8676184.1"/>
    <property type="molecule type" value="Genomic_DNA"/>
</dbReference>
<feature type="compositionally biased region" description="Basic and acidic residues" evidence="1">
    <location>
        <begin position="310"/>
        <end position="320"/>
    </location>
</feature>
<feature type="compositionally biased region" description="Basic and acidic residues" evidence="1">
    <location>
        <begin position="34"/>
        <end position="52"/>
    </location>
</feature>
<protein>
    <submittedName>
        <fullName evidence="2">Uncharacterized protein</fullName>
    </submittedName>
</protein>
<gene>
    <name evidence="2" type="ORF">RHS04_06557</name>
</gene>
<dbReference type="Proteomes" id="UP000650582">
    <property type="component" value="Unassembled WGS sequence"/>
</dbReference>
<proteinExistence type="predicted"/>
<feature type="region of interest" description="Disordered" evidence="1">
    <location>
        <begin position="230"/>
        <end position="252"/>
    </location>
</feature>
<feature type="compositionally biased region" description="Basic and acidic residues" evidence="1">
    <location>
        <begin position="14"/>
        <end position="23"/>
    </location>
</feature>
<sequence length="326" mass="37356">MPYAYATGETRAWTTRDERELKAEHKRATRATLKHLEELKSKAAAKAEKERPSGTVDRSFMDRLFRRRNTGEPQSRAPSHEADSAGSPDAKRPFHLKPGKSQEPQMNSLSRGQVDRHKQTPQTIQREPYTPLGTANRTSPPPPVPPRYDLIRQTPERVRRKSEKESASCRRARERALHHLENNHDIRRFAVLDRPNAPPLQLQPGTWIPGQMNVVDFGREVIAADRRVDLDSDESDGPTTPELINRFPNAPRSLPLAKRPPLMPLPNPTTIAPVYRQLPPTRPLNIVPRRQYQHIRDIPIPPIPTQQDQSNRDSFFELRRQRSYGA</sequence>
<feature type="compositionally biased region" description="Polar residues" evidence="1">
    <location>
        <begin position="102"/>
        <end position="111"/>
    </location>
</feature>
<feature type="region of interest" description="Disordered" evidence="1">
    <location>
        <begin position="1"/>
        <end position="171"/>
    </location>
</feature>
<reference evidence="2" key="1">
    <citation type="submission" date="2020-09" db="EMBL/GenBank/DDBJ databases">
        <title>Comparative genome analyses of four rice-infecting Rhizoctonia solani isolates reveal extensive enrichment of homogalacturonan modification genes.</title>
        <authorList>
            <person name="Lee D.-Y."/>
            <person name="Jeon J."/>
            <person name="Kim K.-T."/>
            <person name="Cheong K."/>
            <person name="Song H."/>
            <person name="Choi G."/>
            <person name="Ko J."/>
            <person name="Opiyo S.O."/>
            <person name="Zuo S."/>
            <person name="Madhav S."/>
            <person name="Lee Y.-H."/>
            <person name="Wang G.-L."/>
        </authorList>
    </citation>
    <scope>NUCLEOTIDE SEQUENCE</scope>
    <source>
        <strain evidence="2">AG1-IA YN-7</strain>
    </source>
</reference>
<evidence type="ECO:0000313" key="3">
    <source>
        <dbReference type="Proteomes" id="UP000650582"/>
    </source>
</evidence>
<feature type="compositionally biased region" description="Basic and acidic residues" evidence="1">
    <location>
        <begin position="154"/>
        <end position="168"/>
    </location>
</feature>
<organism evidence="2 3">
    <name type="scientific">Rhizoctonia solani</name>
    <dbReference type="NCBI Taxonomy" id="456999"/>
    <lineage>
        <taxon>Eukaryota</taxon>
        <taxon>Fungi</taxon>
        <taxon>Dikarya</taxon>
        <taxon>Basidiomycota</taxon>
        <taxon>Agaricomycotina</taxon>
        <taxon>Agaricomycetes</taxon>
        <taxon>Cantharellales</taxon>
        <taxon>Ceratobasidiaceae</taxon>
        <taxon>Rhizoctonia</taxon>
    </lineage>
</organism>
<feature type="compositionally biased region" description="Basic residues" evidence="1">
    <location>
        <begin position="24"/>
        <end position="33"/>
    </location>
</feature>
<accession>A0A8H7H6Q6</accession>
<name>A0A8H7H6Q6_9AGAM</name>
<comment type="caution">
    <text evidence="2">The sequence shown here is derived from an EMBL/GenBank/DDBJ whole genome shotgun (WGS) entry which is preliminary data.</text>
</comment>